<evidence type="ECO:0000313" key="3">
    <source>
        <dbReference type="Proteomes" id="UP000015530"/>
    </source>
</evidence>
<dbReference type="EMBL" id="AMYD01000432">
    <property type="protein sequence ID" value="EQB57699.1"/>
    <property type="molecule type" value="Genomic_DNA"/>
</dbReference>
<feature type="coiled-coil region" evidence="1">
    <location>
        <begin position="66"/>
        <end position="108"/>
    </location>
</feature>
<name>T0KZR5_COLGC</name>
<organism evidence="2 3">
    <name type="scientific">Colletotrichum gloeosporioides (strain Cg-14)</name>
    <name type="common">Anthracnose fungus</name>
    <name type="synonym">Glomerella cingulata</name>
    <dbReference type="NCBI Taxonomy" id="1237896"/>
    <lineage>
        <taxon>Eukaryota</taxon>
        <taxon>Fungi</taxon>
        <taxon>Dikarya</taxon>
        <taxon>Ascomycota</taxon>
        <taxon>Pezizomycotina</taxon>
        <taxon>Sordariomycetes</taxon>
        <taxon>Hypocreomycetidae</taxon>
        <taxon>Glomerellales</taxon>
        <taxon>Glomerellaceae</taxon>
        <taxon>Colletotrichum</taxon>
        <taxon>Colletotrichum gloeosporioides species complex</taxon>
    </lineage>
</organism>
<comment type="caution">
    <text evidence="2">The sequence shown here is derived from an EMBL/GenBank/DDBJ whole genome shotgun (WGS) entry which is preliminary data.</text>
</comment>
<proteinExistence type="predicted"/>
<dbReference type="HOGENOM" id="CLU_1948670_0_0_1"/>
<keyword evidence="1" id="KW-0175">Coiled coil</keyword>
<gene>
    <name evidence="2" type="ORF">CGLO_02143</name>
</gene>
<accession>T0KZR5</accession>
<dbReference type="Proteomes" id="UP000015530">
    <property type="component" value="Unassembled WGS sequence"/>
</dbReference>
<protein>
    <submittedName>
        <fullName evidence="2">Uncharacterized protein</fullName>
    </submittedName>
</protein>
<dbReference type="eggNOG" id="ENOG502T4N5">
    <property type="taxonomic scope" value="Eukaryota"/>
</dbReference>
<evidence type="ECO:0000313" key="2">
    <source>
        <dbReference type="EMBL" id="EQB57699.1"/>
    </source>
</evidence>
<evidence type="ECO:0000256" key="1">
    <source>
        <dbReference type="SAM" id="Coils"/>
    </source>
</evidence>
<reference evidence="3" key="1">
    <citation type="journal article" date="2013" name="Mol. Plant Microbe Interact.">
        <title>Global aspects of pacC regulation of pathogenicity genes in Colletotrichum gloeosporioides as revealed by transcriptome analysis.</title>
        <authorList>
            <person name="Alkan N."/>
            <person name="Meng X."/>
            <person name="Friedlander G."/>
            <person name="Reuveni E."/>
            <person name="Sukno S."/>
            <person name="Sherman A."/>
            <person name="Thon M."/>
            <person name="Fluhr R."/>
            <person name="Prusky D."/>
        </authorList>
    </citation>
    <scope>NUCLEOTIDE SEQUENCE [LARGE SCALE GENOMIC DNA]</scope>
    <source>
        <strain evidence="3">Cg-14</strain>
    </source>
</reference>
<dbReference type="AlphaFoldDB" id="T0KZR5"/>
<dbReference type="OrthoDB" id="4850074at2759"/>
<sequence>MWIICYYEAISDITSSRIKTTPRPSLERVRRKMPQDNAVRPNLVPKKFWLLVGGNILSPPPTWNRLVTMTEERNKAERDKEIEKREFQDAAKKAKAELEATKQAYKEEYGGGLAGWKQRRRMAEEAEVG</sequence>